<gene>
    <name evidence="2" type="ORF">PPACK8108_LOCUS798</name>
</gene>
<dbReference type="SUPFAM" id="SSF110916">
    <property type="entry name" value="Peptidyl-tRNA hydrolase domain-like"/>
    <property type="match status" value="1"/>
</dbReference>
<sequence length="152" mass="17451">MFIQDYLKDVESLKRILIDSVDVSFSRSGGKGGQNVNKVNTKATLKLRIKDLRRSIPNYWIENLTKSHLYAPNSEMVIVQSSSTRSQSLNLRDCWAKIYQTFDSISKIGLIGETDQNKVKRISKLKDISKKRVLIQKQYRKSIKSNRSSPLS</sequence>
<feature type="domain" description="Prokaryotic-type class I peptide chain release factors" evidence="1">
    <location>
        <begin position="19"/>
        <end position="147"/>
    </location>
</feature>
<dbReference type="GO" id="GO:0005762">
    <property type="term" value="C:mitochondrial large ribosomal subunit"/>
    <property type="evidence" value="ECO:0007669"/>
    <property type="project" value="TreeGrafter"/>
</dbReference>
<dbReference type="Gene3D" id="3.30.160.20">
    <property type="match status" value="1"/>
</dbReference>
<dbReference type="EMBL" id="CALTRL010000111">
    <property type="protein sequence ID" value="CAH7666444.1"/>
    <property type="molecule type" value="Genomic_DNA"/>
</dbReference>
<evidence type="ECO:0000259" key="1">
    <source>
        <dbReference type="Pfam" id="PF00472"/>
    </source>
</evidence>
<accession>A0AAV0AHC1</accession>
<dbReference type="PANTHER" id="PTHR11075:SF54">
    <property type="entry name" value="LARGE RIBOSOMAL SUBUNIT PROTEIN ML62"/>
    <property type="match status" value="1"/>
</dbReference>
<dbReference type="Proteomes" id="UP001153365">
    <property type="component" value="Unassembled WGS sequence"/>
</dbReference>
<dbReference type="GO" id="GO:0004045">
    <property type="term" value="F:peptidyl-tRNA hydrolase activity"/>
    <property type="evidence" value="ECO:0007669"/>
    <property type="project" value="TreeGrafter"/>
</dbReference>
<dbReference type="Pfam" id="PF00472">
    <property type="entry name" value="RF-1"/>
    <property type="match status" value="1"/>
</dbReference>
<proteinExistence type="predicted"/>
<reference evidence="2" key="1">
    <citation type="submission" date="2022-06" db="EMBL/GenBank/DDBJ databases">
        <authorList>
            <consortium name="SYNGENTA / RWTH Aachen University"/>
        </authorList>
    </citation>
    <scope>NUCLEOTIDE SEQUENCE</scope>
</reference>
<dbReference type="PANTHER" id="PTHR11075">
    <property type="entry name" value="PEPTIDE CHAIN RELEASE FACTOR"/>
    <property type="match status" value="1"/>
</dbReference>
<protein>
    <recommendedName>
        <fullName evidence="1">Prokaryotic-type class I peptide chain release factors domain-containing protein</fullName>
    </recommendedName>
</protein>
<comment type="caution">
    <text evidence="2">The sequence shown here is derived from an EMBL/GenBank/DDBJ whole genome shotgun (WGS) entry which is preliminary data.</text>
</comment>
<dbReference type="InterPro" id="IPR052104">
    <property type="entry name" value="Mito_Release_Factor_mL62"/>
</dbReference>
<dbReference type="GO" id="GO:0070126">
    <property type="term" value="P:mitochondrial translational termination"/>
    <property type="evidence" value="ECO:0007669"/>
    <property type="project" value="TreeGrafter"/>
</dbReference>
<evidence type="ECO:0000313" key="2">
    <source>
        <dbReference type="EMBL" id="CAH7666444.1"/>
    </source>
</evidence>
<dbReference type="GO" id="GO:0016150">
    <property type="term" value="F:translation release factor activity, codon nonspecific"/>
    <property type="evidence" value="ECO:0007669"/>
    <property type="project" value="TreeGrafter"/>
</dbReference>
<keyword evidence="3" id="KW-1185">Reference proteome</keyword>
<organism evidence="2 3">
    <name type="scientific">Phakopsora pachyrhizi</name>
    <name type="common">Asian soybean rust disease fungus</name>
    <dbReference type="NCBI Taxonomy" id="170000"/>
    <lineage>
        <taxon>Eukaryota</taxon>
        <taxon>Fungi</taxon>
        <taxon>Dikarya</taxon>
        <taxon>Basidiomycota</taxon>
        <taxon>Pucciniomycotina</taxon>
        <taxon>Pucciniomycetes</taxon>
        <taxon>Pucciniales</taxon>
        <taxon>Phakopsoraceae</taxon>
        <taxon>Phakopsora</taxon>
    </lineage>
</organism>
<dbReference type="AlphaFoldDB" id="A0AAV0AHC1"/>
<name>A0AAV0AHC1_PHAPC</name>
<dbReference type="InterPro" id="IPR000352">
    <property type="entry name" value="Pep_chain_release_fac_I"/>
</dbReference>
<evidence type="ECO:0000313" key="3">
    <source>
        <dbReference type="Proteomes" id="UP001153365"/>
    </source>
</evidence>